<organism evidence="1 2">
    <name type="scientific">Pseudomonas fluorescens (strain ATCC BAA-477 / NRRL B-23932 / Pf-5)</name>
    <dbReference type="NCBI Taxonomy" id="220664"/>
    <lineage>
        <taxon>Bacteria</taxon>
        <taxon>Pseudomonadati</taxon>
        <taxon>Pseudomonadota</taxon>
        <taxon>Gammaproteobacteria</taxon>
        <taxon>Pseudomonadales</taxon>
        <taxon>Pseudomonadaceae</taxon>
        <taxon>Pseudomonas</taxon>
    </lineage>
</organism>
<reference evidence="1 2" key="1">
    <citation type="journal article" date="2005" name="Nat. Biotechnol.">
        <title>Complete genome sequence of the plant commensal Pseudomonas fluorescens Pf-5.</title>
        <authorList>
            <person name="Paulsen I.T."/>
            <person name="Press C.M."/>
            <person name="Ravel J."/>
            <person name="Kobayashi D.Y."/>
            <person name="Myers G.S."/>
            <person name="Mavrodi D.V."/>
            <person name="DeBoy R.T."/>
            <person name="Seshadri R."/>
            <person name="Ren Q."/>
            <person name="Madupu R."/>
            <person name="Dodson R.J."/>
            <person name="Durkin A.S."/>
            <person name="Brinkac L.M."/>
            <person name="Daugherty S.C."/>
            <person name="Sullivan S.A."/>
            <person name="Rosovitz M.J."/>
            <person name="Gwinn M.L."/>
            <person name="Zhou L."/>
            <person name="Schneider D.J."/>
            <person name="Cartinhour S.W."/>
            <person name="Nelson W.C."/>
            <person name="Weidman J."/>
            <person name="Watkins K."/>
            <person name="Tran K."/>
            <person name="Khouri H."/>
            <person name="Pierson E.A."/>
            <person name="Pierson L.S.III."/>
            <person name="Thomashow L.S."/>
            <person name="Loper J.E."/>
        </authorList>
    </citation>
    <scope>NUCLEOTIDE SEQUENCE [LARGE SCALE GENOMIC DNA]</scope>
    <source>
        <strain evidence="2">ATCC BAA-477 / NRRL B-23932 / Pf-5</strain>
    </source>
</reference>
<dbReference type="STRING" id="220664.PFL_4191"/>
<dbReference type="eggNOG" id="COG1670">
    <property type="taxonomic scope" value="Bacteria"/>
</dbReference>
<name>Q4K900_PSEF5</name>
<dbReference type="AlphaFoldDB" id="Q4K900"/>
<evidence type="ECO:0000313" key="2">
    <source>
        <dbReference type="Proteomes" id="UP000008540"/>
    </source>
</evidence>
<dbReference type="KEGG" id="pfl:PFL_4191"/>
<protein>
    <submittedName>
        <fullName evidence="1">Pyoverdine biosynthesis protein</fullName>
    </submittedName>
</protein>
<dbReference type="EMBL" id="CP000076">
    <property type="protein sequence ID" value="AAY93447.1"/>
    <property type="molecule type" value="Genomic_DNA"/>
</dbReference>
<proteinExistence type="predicted"/>
<accession>Q4K900</accession>
<dbReference type="HOGENOM" id="CLU_2059372_0_0_6"/>
<sequence>MNAQPTVSAAMSPVDPLNVAALPTSQLTGIDEVIARQRLFESLRGRGQAPVPVDAQAAEAARQDRLAFWLSAQVHALYLDPPGAQRPAPGAHAPPCAAHDRCRFCQQEFDLLHKRAALLVLGRSGLLEV</sequence>
<evidence type="ECO:0000313" key="1">
    <source>
        <dbReference type="EMBL" id="AAY93447.1"/>
    </source>
</evidence>
<dbReference type="Proteomes" id="UP000008540">
    <property type="component" value="Chromosome"/>
</dbReference>
<gene>
    <name evidence="1" type="primary">pvdY</name>
    <name evidence="1" type="ordered locus">PFL_4191</name>
</gene>